<reference evidence="2" key="1">
    <citation type="submission" date="2022-07" db="EMBL/GenBank/DDBJ databases">
        <title>Genome Sequence of Leucocoprinus birnbaumii.</title>
        <authorList>
            <person name="Buettner E."/>
        </authorList>
    </citation>
    <scope>NUCLEOTIDE SEQUENCE</scope>
    <source>
        <strain evidence="2">VT141</strain>
    </source>
</reference>
<dbReference type="EMBL" id="JANIEX010000687">
    <property type="protein sequence ID" value="KAJ3564162.1"/>
    <property type="molecule type" value="Genomic_DNA"/>
</dbReference>
<proteinExistence type="predicted"/>
<accession>A0AAD5VSR8</accession>
<evidence type="ECO:0000256" key="1">
    <source>
        <dbReference type="SAM" id="MobiDB-lite"/>
    </source>
</evidence>
<evidence type="ECO:0000313" key="2">
    <source>
        <dbReference type="EMBL" id="KAJ3564162.1"/>
    </source>
</evidence>
<feature type="compositionally biased region" description="Basic and acidic residues" evidence="1">
    <location>
        <begin position="97"/>
        <end position="113"/>
    </location>
</feature>
<comment type="caution">
    <text evidence="2">The sequence shown here is derived from an EMBL/GenBank/DDBJ whole genome shotgun (WGS) entry which is preliminary data.</text>
</comment>
<protein>
    <submittedName>
        <fullName evidence="2">Uncharacterized protein</fullName>
    </submittedName>
</protein>
<organism evidence="2 3">
    <name type="scientific">Leucocoprinus birnbaumii</name>
    <dbReference type="NCBI Taxonomy" id="56174"/>
    <lineage>
        <taxon>Eukaryota</taxon>
        <taxon>Fungi</taxon>
        <taxon>Dikarya</taxon>
        <taxon>Basidiomycota</taxon>
        <taxon>Agaricomycotina</taxon>
        <taxon>Agaricomycetes</taxon>
        <taxon>Agaricomycetidae</taxon>
        <taxon>Agaricales</taxon>
        <taxon>Agaricineae</taxon>
        <taxon>Agaricaceae</taxon>
        <taxon>Leucocoprinus</taxon>
    </lineage>
</organism>
<name>A0AAD5VSR8_9AGAR</name>
<gene>
    <name evidence="2" type="ORF">NP233_g8474</name>
</gene>
<evidence type="ECO:0000313" key="3">
    <source>
        <dbReference type="Proteomes" id="UP001213000"/>
    </source>
</evidence>
<keyword evidence="3" id="KW-1185">Reference proteome</keyword>
<dbReference type="Proteomes" id="UP001213000">
    <property type="component" value="Unassembled WGS sequence"/>
</dbReference>
<feature type="region of interest" description="Disordered" evidence="1">
    <location>
        <begin position="75"/>
        <end position="113"/>
    </location>
</feature>
<dbReference type="AlphaFoldDB" id="A0AAD5VSR8"/>
<sequence>MNLYGFQPWVQMTSSTPGTIRVAQQSYYPTENNYATWTNPTPFARTPYLNVHQPHPVSFPPAVVEWSPQRNGIATESSLASRPSDDQRHLSFPASDALRRHTDQRAQEGRDITPRFGRIRKSFARNSGVAMNDPRNRIN</sequence>